<dbReference type="InterPro" id="IPR050216">
    <property type="entry name" value="LRR_domain-containing"/>
</dbReference>
<reference evidence="4 5" key="1">
    <citation type="journal article" date="2016" name="Genome Biol. Evol.">
        <title>Divergent and convergent evolution of fungal pathogenicity.</title>
        <authorList>
            <person name="Shang Y."/>
            <person name="Xiao G."/>
            <person name="Zheng P."/>
            <person name="Cen K."/>
            <person name="Zhan S."/>
            <person name="Wang C."/>
        </authorList>
    </citation>
    <scope>NUCLEOTIDE SEQUENCE [LARGE SCALE GENOMIC DNA]</scope>
    <source>
        <strain evidence="4 5">RCEF 2490</strain>
    </source>
</reference>
<dbReference type="EMBL" id="AZGY01000001">
    <property type="protein sequence ID" value="OAA32975.1"/>
    <property type="molecule type" value="Genomic_DNA"/>
</dbReference>
<dbReference type="InterPro" id="IPR001611">
    <property type="entry name" value="Leu-rich_rpt"/>
</dbReference>
<evidence type="ECO:0000313" key="5">
    <source>
        <dbReference type="Proteomes" id="UP000078544"/>
    </source>
</evidence>
<accession>A0A166RNN8</accession>
<proteinExistence type="predicted"/>
<dbReference type="InterPro" id="IPR003591">
    <property type="entry name" value="Leu-rich_rpt_typical-subtyp"/>
</dbReference>
<dbReference type="PROSITE" id="PS51450">
    <property type="entry name" value="LRR"/>
    <property type="match status" value="1"/>
</dbReference>
<dbReference type="Proteomes" id="UP000078544">
    <property type="component" value="Unassembled WGS sequence"/>
</dbReference>
<feature type="region of interest" description="Disordered" evidence="3">
    <location>
        <begin position="78"/>
        <end position="99"/>
    </location>
</feature>
<feature type="compositionally biased region" description="Polar residues" evidence="3">
    <location>
        <begin position="34"/>
        <end position="43"/>
    </location>
</feature>
<dbReference type="InterPro" id="IPR032675">
    <property type="entry name" value="LRR_dom_sf"/>
</dbReference>
<dbReference type="PANTHER" id="PTHR48051:SF1">
    <property type="entry name" value="RAS SUPPRESSOR PROTEIN 1"/>
    <property type="match status" value="1"/>
</dbReference>
<keyword evidence="2" id="KW-0677">Repeat</keyword>
<feature type="compositionally biased region" description="Basic residues" evidence="3">
    <location>
        <begin position="90"/>
        <end position="99"/>
    </location>
</feature>
<dbReference type="SUPFAM" id="SSF52058">
    <property type="entry name" value="L domain-like"/>
    <property type="match status" value="1"/>
</dbReference>
<organism evidence="4 5">
    <name type="scientific">Moelleriella libera RCEF 2490</name>
    <dbReference type="NCBI Taxonomy" id="1081109"/>
    <lineage>
        <taxon>Eukaryota</taxon>
        <taxon>Fungi</taxon>
        <taxon>Dikarya</taxon>
        <taxon>Ascomycota</taxon>
        <taxon>Pezizomycotina</taxon>
        <taxon>Sordariomycetes</taxon>
        <taxon>Hypocreomycetidae</taxon>
        <taxon>Hypocreales</taxon>
        <taxon>Clavicipitaceae</taxon>
        <taxon>Moelleriella</taxon>
    </lineage>
</organism>
<dbReference type="Gene3D" id="3.80.10.10">
    <property type="entry name" value="Ribonuclease Inhibitor"/>
    <property type="match status" value="1"/>
</dbReference>
<name>A0A166RNN8_9HYPO</name>
<evidence type="ECO:0000313" key="4">
    <source>
        <dbReference type="EMBL" id="OAA32975.1"/>
    </source>
</evidence>
<dbReference type="AlphaFoldDB" id="A0A166RNN8"/>
<dbReference type="SMART" id="SM00369">
    <property type="entry name" value="LRR_TYP"/>
    <property type="match status" value="2"/>
</dbReference>
<dbReference type="GO" id="GO:0005737">
    <property type="term" value="C:cytoplasm"/>
    <property type="evidence" value="ECO:0007669"/>
    <property type="project" value="TreeGrafter"/>
</dbReference>
<gene>
    <name evidence="4" type="ORF">AAL_00440</name>
</gene>
<protein>
    <submittedName>
        <fullName evidence="4">Leucine Rich Repeat domain protein</fullName>
    </submittedName>
</protein>
<keyword evidence="5" id="KW-1185">Reference proteome</keyword>
<dbReference type="PANTHER" id="PTHR48051">
    <property type="match status" value="1"/>
</dbReference>
<comment type="caution">
    <text evidence="4">The sequence shown here is derived from an EMBL/GenBank/DDBJ whole genome shotgun (WGS) entry which is preliminary data.</text>
</comment>
<dbReference type="OrthoDB" id="1517790at2759"/>
<dbReference type="STRING" id="1081109.A0A166RNN8"/>
<evidence type="ECO:0000256" key="3">
    <source>
        <dbReference type="SAM" id="MobiDB-lite"/>
    </source>
</evidence>
<keyword evidence="1" id="KW-0433">Leucine-rich repeat</keyword>
<sequence>MCEEPTLPRLPAVARDENTDIPSTNIRKRVRQSHLGSLQNSSDPAIFSSDDDPGLDNYVEGRKKKRYVGSWFRQQLASSDSPFGDDHGPHKGRSQRNVRKLTRQFDSGICLGSDGSDDLSSEISEMLVQPKTCQLGRRPQLPLQTRAADAAEALARRKIQECVDQGKETVDLWSLGLERISSTTIQPLAGLTCIPTVTKDVAFEQKDPELKIYLAMNELRSLPGALFDLEYLTVLSLRGNKITELPPAVAKLPNLTQLNVSQNRLRCLPAELMDLFGHSLQGVILHPNPFFQPETRDKAPESSGAGHLGEGLVAQYHGRSRVQVCDSQGRVVSTFRLPVHDDSNKVQVSAAEAEEERSCRPSRVPSMVELCMQRCYATAELGQLSQYMPDGLPLLSALLERALRQKEMGGLCCTGCRKMVVVPRLEWIEWYEVGTREAYRDGSTFTRPLSLTDDEKLIPFRRRGCSWKCGPSASS</sequence>
<feature type="region of interest" description="Disordered" evidence="3">
    <location>
        <begin position="1"/>
        <end position="54"/>
    </location>
</feature>
<dbReference type="Pfam" id="PF13855">
    <property type="entry name" value="LRR_8"/>
    <property type="match status" value="1"/>
</dbReference>
<evidence type="ECO:0000256" key="2">
    <source>
        <dbReference type="ARBA" id="ARBA00022737"/>
    </source>
</evidence>
<evidence type="ECO:0000256" key="1">
    <source>
        <dbReference type="ARBA" id="ARBA00022614"/>
    </source>
</evidence>